<comment type="caution">
    <text evidence="2">The sequence shown here is derived from an EMBL/GenBank/DDBJ whole genome shotgun (WGS) entry which is preliminary data.</text>
</comment>
<dbReference type="RefSeq" id="WP_399656630.1">
    <property type="nucleotide sequence ID" value="NZ_JBITYG010000014.1"/>
</dbReference>
<gene>
    <name evidence="2" type="ORF">ACIGXA_34945</name>
</gene>
<protein>
    <submittedName>
        <fullName evidence="2">Uncharacterized protein</fullName>
    </submittedName>
</protein>
<dbReference type="Proteomes" id="UP001614394">
    <property type="component" value="Unassembled WGS sequence"/>
</dbReference>
<feature type="region of interest" description="Disordered" evidence="1">
    <location>
        <begin position="358"/>
        <end position="384"/>
    </location>
</feature>
<keyword evidence="3" id="KW-1185">Reference proteome</keyword>
<dbReference type="EMBL" id="JBITYG010000014">
    <property type="protein sequence ID" value="MFI9105715.1"/>
    <property type="molecule type" value="Genomic_DNA"/>
</dbReference>
<evidence type="ECO:0000313" key="3">
    <source>
        <dbReference type="Proteomes" id="UP001614394"/>
    </source>
</evidence>
<proteinExistence type="predicted"/>
<accession>A0ABW8CGX8</accession>
<sequence>MTACAIEKATVLRAGFTIASDGSYAACLTESGEGGWYPERWTLAGPEPYTVPLPGNQPEEPGTEVLPLPDGRVLIRRRVADRFDLALLYPTGPGTGELPLGSLESLEGQEVRLLPPVAGAAFALAHTEGATQVWLVCGSGGGNHSGGPQLLATVPGRCTGGVWLDRAGRMLALDRVAPDGGRTKAVAVDLRQGEMTPLLQIAEDSNDRVLLAEPDSGLLLLRSDAPGTDRLGWGVLGSRRPVRFPEALRMADTVLTPFAAQSGQILMPEGAAVALRAEGPDGAAPVVWRPGERTVTWLTAPEGWLAGTGLWSARGSLRLPYACERWPFGLSEYEAPAAAPVAAVTGAARAAVEGAAACGPDGDEPRPMSVLPLQQAPLDTARAR</sequence>
<reference evidence="2 3" key="1">
    <citation type="submission" date="2024-10" db="EMBL/GenBank/DDBJ databases">
        <title>The Natural Products Discovery Center: Release of the First 8490 Sequenced Strains for Exploring Actinobacteria Biosynthetic Diversity.</title>
        <authorList>
            <person name="Kalkreuter E."/>
            <person name="Kautsar S.A."/>
            <person name="Yang D."/>
            <person name="Bader C.D."/>
            <person name="Teijaro C.N."/>
            <person name="Fluegel L."/>
            <person name="Davis C.M."/>
            <person name="Simpson J.R."/>
            <person name="Lauterbach L."/>
            <person name="Steele A.D."/>
            <person name="Gui C."/>
            <person name="Meng S."/>
            <person name="Li G."/>
            <person name="Viehrig K."/>
            <person name="Ye F."/>
            <person name="Su P."/>
            <person name="Kiefer A.F."/>
            <person name="Nichols A."/>
            <person name="Cepeda A.J."/>
            <person name="Yan W."/>
            <person name="Fan B."/>
            <person name="Jiang Y."/>
            <person name="Adhikari A."/>
            <person name="Zheng C.-J."/>
            <person name="Schuster L."/>
            <person name="Cowan T.M."/>
            <person name="Smanski M.J."/>
            <person name="Chevrette M.G."/>
            <person name="De Carvalho L.P.S."/>
            <person name="Shen B."/>
        </authorList>
    </citation>
    <scope>NUCLEOTIDE SEQUENCE [LARGE SCALE GENOMIC DNA]</scope>
    <source>
        <strain evidence="2 3">NPDC053399</strain>
    </source>
</reference>
<organism evidence="2 3">
    <name type="scientific">Streptomyces fildesensis</name>
    <dbReference type="NCBI Taxonomy" id="375757"/>
    <lineage>
        <taxon>Bacteria</taxon>
        <taxon>Bacillati</taxon>
        <taxon>Actinomycetota</taxon>
        <taxon>Actinomycetes</taxon>
        <taxon>Kitasatosporales</taxon>
        <taxon>Streptomycetaceae</taxon>
        <taxon>Streptomyces</taxon>
    </lineage>
</organism>
<evidence type="ECO:0000313" key="2">
    <source>
        <dbReference type="EMBL" id="MFI9105715.1"/>
    </source>
</evidence>
<name>A0ABW8CGX8_9ACTN</name>
<evidence type="ECO:0000256" key="1">
    <source>
        <dbReference type="SAM" id="MobiDB-lite"/>
    </source>
</evidence>